<evidence type="ECO:0000256" key="2">
    <source>
        <dbReference type="ARBA" id="ARBA00022723"/>
    </source>
</evidence>
<reference evidence="5 6" key="1">
    <citation type="journal article" name="Front. Microbiol.">
        <title>Sugar Metabolism of the First Thermophilic Planctomycete Thermogutta terrifontis: Comparative Genomic and Transcriptomic Approaches.</title>
        <authorList>
            <person name="Elcheninov A.G."/>
            <person name="Menzel P."/>
            <person name="Gudbergsdottir S.R."/>
            <person name="Slesarev A.I."/>
            <person name="Kadnikov V.V."/>
            <person name="Krogh A."/>
            <person name="Bonch-Osmolovskaya E.A."/>
            <person name="Peng X."/>
            <person name="Kublanov I.V."/>
        </authorList>
    </citation>
    <scope>NUCLEOTIDE SEQUENCE [LARGE SCALE GENOMIC DNA]</scope>
    <source>
        <strain evidence="5 6">R1</strain>
    </source>
</reference>
<dbReference type="CDD" id="cd01310">
    <property type="entry name" value="TatD_DNAse"/>
    <property type="match status" value="1"/>
</dbReference>
<gene>
    <name evidence="5" type="ORF">THTE_1688</name>
</gene>
<sequence>MWFDTHTHLFLLESDHASEANSPALLAEIIQAAFDHGVTRILCVGIDVETSRRSVNLAHQFPDRLWAAVGIHPNSANGASSADWHEIAELARDDSVVAIGETGLDWYRDFTPPPVQVEWFEKHWTLAQEVGKPLVVHCRDAEKDMTEILSRWTREGTVRAVMHACAAPWEIVSRWLDWEGIVVSFAGSVTYKNMKFAPIRETAQRVPLDRILVETDCPYLVPEPHRGRVKTSVPSHVKDTGHFLAKLRDVSPEELAAQTTHNALRTFGIPPQQKGY</sequence>
<proteinExistence type="inferred from homology"/>
<evidence type="ECO:0000256" key="4">
    <source>
        <dbReference type="PIRSR" id="PIRSR005902-1"/>
    </source>
</evidence>
<dbReference type="Gene3D" id="3.20.20.140">
    <property type="entry name" value="Metal-dependent hydrolases"/>
    <property type="match status" value="1"/>
</dbReference>
<dbReference type="RefSeq" id="WP_157731846.1">
    <property type="nucleotide sequence ID" value="NZ_CP018477.1"/>
</dbReference>
<organism evidence="5 6">
    <name type="scientific">Thermogutta terrifontis</name>
    <dbReference type="NCBI Taxonomy" id="1331910"/>
    <lineage>
        <taxon>Bacteria</taxon>
        <taxon>Pseudomonadati</taxon>
        <taxon>Planctomycetota</taxon>
        <taxon>Planctomycetia</taxon>
        <taxon>Pirellulales</taxon>
        <taxon>Thermoguttaceae</taxon>
        <taxon>Thermogutta</taxon>
    </lineage>
</organism>
<dbReference type="GO" id="GO:0004536">
    <property type="term" value="F:DNA nuclease activity"/>
    <property type="evidence" value="ECO:0007669"/>
    <property type="project" value="InterPro"/>
</dbReference>
<dbReference type="Pfam" id="PF01026">
    <property type="entry name" value="TatD_DNase"/>
    <property type="match status" value="1"/>
</dbReference>
<feature type="binding site" evidence="4">
    <location>
        <position position="163"/>
    </location>
    <ligand>
        <name>a divalent metal cation</name>
        <dbReference type="ChEBI" id="CHEBI:60240"/>
        <label>2</label>
    </ligand>
</feature>
<dbReference type="InterPro" id="IPR032466">
    <property type="entry name" value="Metal_Hydrolase"/>
</dbReference>
<dbReference type="NCBIfam" id="TIGR00010">
    <property type="entry name" value="YchF/TatD family DNA exonuclease"/>
    <property type="match status" value="1"/>
</dbReference>
<keyword evidence="6" id="KW-1185">Reference proteome</keyword>
<feature type="binding site" evidence="4">
    <location>
        <position position="6"/>
    </location>
    <ligand>
        <name>a divalent metal cation</name>
        <dbReference type="ChEBI" id="CHEBI:60240"/>
        <label>1</label>
    </ligand>
</feature>
<dbReference type="PANTHER" id="PTHR46124:SF2">
    <property type="entry name" value="D-AMINOACYL-TRNA DEACYLASE"/>
    <property type="match status" value="1"/>
</dbReference>
<evidence type="ECO:0000313" key="6">
    <source>
        <dbReference type="Proteomes" id="UP000215086"/>
    </source>
</evidence>
<dbReference type="GO" id="GO:0046872">
    <property type="term" value="F:metal ion binding"/>
    <property type="evidence" value="ECO:0007669"/>
    <property type="project" value="UniProtKB-KW"/>
</dbReference>
<protein>
    <submittedName>
        <fullName evidence="5">Deoxyribonuclease YcfH</fullName>
    </submittedName>
</protein>
<dbReference type="FunFam" id="3.20.20.140:FF:000005">
    <property type="entry name" value="TatD family hydrolase"/>
    <property type="match status" value="1"/>
</dbReference>
<dbReference type="OrthoDB" id="9810005at2"/>
<dbReference type="InterPro" id="IPR015991">
    <property type="entry name" value="TatD/YcfH-like"/>
</dbReference>
<feature type="binding site" evidence="4">
    <location>
        <position position="8"/>
    </location>
    <ligand>
        <name>a divalent metal cation</name>
        <dbReference type="ChEBI" id="CHEBI:60240"/>
        <label>1</label>
    </ligand>
</feature>
<dbReference type="GO" id="GO:0005829">
    <property type="term" value="C:cytosol"/>
    <property type="evidence" value="ECO:0007669"/>
    <property type="project" value="TreeGrafter"/>
</dbReference>
<feature type="binding site" evidence="4">
    <location>
        <position position="216"/>
    </location>
    <ligand>
        <name>a divalent metal cation</name>
        <dbReference type="ChEBI" id="CHEBI:60240"/>
        <label>1</label>
    </ligand>
</feature>
<evidence type="ECO:0000256" key="1">
    <source>
        <dbReference type="ARBA" id="ARBA00009275"/>
    </source>
</evidence>
<dbReference type="AlphaFoldDB" id="A0A286REA7"/>
<name>A0A286REA7_9BACT</name>
<dbReference type="PIRSF" id="PIRSF005902">
    <property type="entry name" value="DNase_TatD"/>
    <property type="match status" value="1"/>
</dbReference>
<dbReference type="SUPFAM" id="SSF51556">
    <property type="entry name" value="Metallo-dependent hydrolases"/>
    <property type="match status" value="1"/>
</dbReference>
<dbReference type="KEGG" id="ttf:THTE_1688"/>
<evidence type="ECO:0000256" key="3">
    <source>
        <dbReference type="ARBA" id="ARBA00022801"/>
    </source>
</evidence>
<keyword evidence="3" id="KW-0378">Hydrolase</keyword>
<accession>A0A286REA7</accession>
<dbReference type="InterPro" id="IPR001130">
    <property type="entry name" value="TatD-like"/>
</dbReference>
<dbReference type="PANTHER" id="PTHR46124">
    <property type="entry name" value="D-AMINOACYL-TRNA DEACYLASE"/>
    <property type="match status" value="1"/>
</dbReference>
<comment type="similarity">
    <text evidence="1">Belongs to the metallo-dependent hydrolases superfamily. TatD-type hydrolase family.</text>
</comment>
<evidence type="ECO:0000313" key="5">
    <source>
        <dbReference type="EMBL" id="ASV74290.1"/>
    </source>
</evidence>
<dbReference type="GO" id="GO:0016788">
    <property type="term" value="F:hydrolase activity, acting on ester bonds"/>
    <property type="evidence" value="ECO:0007669"/>
    <property type="project" value="InterPro"/>
</dbReference>
<dbReference type="InterPro" id="IPR018228">
    <property type="entry name" value="DNase_TatD-rel_CS"/>
</dbReference>
<dbReference type="EMBL" id="CP018477">
    <property type="protein sequence ID" value="ASV74290.1"/>
    <property type="molecule type" value="Genomic_DNA"/>
</dbReference>
<keyword evidence="2 4" id="KW-0479">Metal-binding</keyword>
<feature type="binding site" evidence="4">
    <location>
        <position position="101"/>
    </location>
    <ligand>
        <name>a divalent metal cation</name>
        <dbReference type="ChEBI" id="CHEBI:60240"/>
        <label>1</label>
    </ligand>
</feature>
<dbReference type="Proteomes" id="UP000215086">
    <property type="component" value="Chromosome"/>
</dbReference>
<feature type="binding site" evidence="4">
    <location>
        <position position="137"/>
    </location>
    <ligand>
        <name>a divalent metal cation</name>
        <dbReference type="ChEBI" id="CHEBI:60240"/>
        <label>2</label>
    </ligand>
</feature>
<dbReference type="PROSITE" id="PS01091">
    <property type="entry name" value="TATD_3"/>
    <property type="match status" value="1"/>
</dbReference>